<dbReference type="EMBL" id="MFAZ01000003">
    <property type="protein sequence ID" value="OGD88107.1"/>
    <property type="molecule type" value="Genomic_DNA"/>
</dbReference>
<dbReference type="Proteomes" id="UP000179102">
    <property type="component" value="Unassembled WGS sequence"/>
</dbReference>
<gene>
    <name evidence="1" type="ORF">A2870_01085</name>
</gene>
<organism evidence="1 2">
    <name type="scientific">Candidatus Curtissbacteria bacterium RIFCSPHIGHO2_01_FULL_41_11</name>
    <dbReference type="NCBI Taxonomy" id="1797711"/>
    <lineage>
        <taxon>Bacteria</taxon>
        <taxon>Candidatus Curtissiibacteriota</taxon>
    </lineage>
</organism>
<name>A0A1F5G8E3_9BACT</name>
<accession>A0A1F5G8E3</accession>
<comment type="caution">
    <text evidence="1">The sequence shown here is derived from an EMBL/GenBank/DDBJ whole genome shotgun (WGS) entry which is preliminary data.</text>
</comment>
<sequence length="74" mass="7545">MPAGRDISVIIEEGISGAGIDEKDCANSGPIDGPIEEAIEVSAPILATEAETDGAAIVSGLTMRGSYHNFMPVS</sequence>
<protein>
    <submittedName>
        <fullName evidence="1">Uncharacterized protein</fullName>
    </submittedName>
</protein>
<dbReference type="STRING" id="1797711.A2870_01085"/>
<proteinExistence type="predicted"/>
<reference evidence="1 2" key="1">
    <citation type="journal article" date="2016" name="Nat. Commun.">
        <title>Thousands of microbial genomes shed light on interconnected biogeochemical processes in an aquifer system.</title>
        <authorList>
            <person name="Anantharaman K."/>
            <person name="Brown C.T."/>
            <person name="Hug L.A."/>
            <person name="Sharon I."/>
            <person name="Castelle C.J."/>
            <person name="Probst A.J."/>
            <person name="Thomas B.C."/>
            <person name="Singh A."/>
            <person name="Wilkins M.J."/>
            <person name="Karaoz U."/>
            <person name="Brodie E.L."/>
            <person name="Williams K.H."/>
            <person name="Hubbard S.S."/>
            <person name="Banfield J.F."/>
        </authorList>
    </citation>
    <scope>NUCLEOTIDE SEQUENCE [LARGE SCALE GENOMIC DNA]</scope>
</reference>
<evidence type="ECO:0000313" key="1">
    <source>
        <dbReference type="EMBL" id="OGD88107.1"/>
    </source>
</evidence>
<evidence type="ECO:0000313" key="2">
    <source>
        <dbReference type="Proteomes" id="UP000179102"/>
    </source>
</evidence>
<dbReference type="AlphaFoldDB" id="A0A1F5G8E3"/>